<gene>
    <name evidence="1" type="ORF">TWF696_008626</name>
</gene>
<organism evidence="1 2">
    <name type="scientific">Orbilia brochopaga</name>
    <dbReference type="NCBI Taxonomy" id="3140254"/>
    <lineage>
        <taxon>Eukaryota</taxon>
        <taxon>Fungi</taxon>
        <taxon>Dikarya</taxon>
        <taxon>Ascomycota</taxon>
        <taxon>Pezizomycotina</taxon>
        <taxon>Orbiliomycetes</taxon>
        <taxon>Orbiliales</taxon>
        <taxon>Orbiliaceae</taxon>
        <taxon>Orbilia</taxon>
    </lineage>
</organism>
<accession>A0AAV9UJN6</accession>
<evidence type="ECO:0000313" key="1">
    <source>
        <dbReference type="EMBL" id="KAK6341554.1"/>
    </source>
</evidence>
<protein>
    <submittedName>
        <fullName evidence="1">Uncharacterized protein</fullName>
    </submittedName>
</protein>
<dbReference type="EMBL" id="JAVHNQ010000007">
    <property type="protein sequence ID" value="KAK6341554.1"/>
    <property type="molecule type" value="Genomic_DNA"/>
</dbReference>
<keyword evidence="2" id="KW-1185">Reference proteome</keyword>
<sequence>MSHKTACDKFTQDTGKKCVMPAGEYEVNLVRPLEPGALSKIKFSAPFLKMKYQWSGELEKVKVAPGVKPESNIPGGWFQRDEYREIAPALPGTSDTA</sequence>
<comment type="caution">
    <text evidence="1">The sequence shown here is derived from an EMBL/GenBank/DDBJ whole genome shotgun (WGS) entry which is preliminary data.</text>
</comment>
<dbReference type="AlphaFoldDB" id="A0AAV9UJN6"/>
<dbReference type="Proteomes" id="UP001375240">
    <property type="component" value="Unassembled WGS sequence"/>
</dbReference>
<proteinExistence type="predicted"/>
<reference evidence="1 2" key="1">
    <citation type="submission" date="2019-10" db="EMBL/GenBank/DDBJ databases">
        <authorList>
            <person name="Palmer J.M."/>
        </authorList>
    </citation>
    <scope>NUCLEOTIDE SEQUENCE [LARGE SCALE GENOMIC DNA]</scope>
    <source>
        <strain evidence="1 2">TWF696</strain>
    </source>
</reference>
<name>A0AAV9UJN6_9PEZI</name>
<evidence type="ECO:0000313" key="2">
    <source>
        <dbReference type="Proteomes" id="UP001375240"/>
    </source>
</evidence>